<evidence type="ECO:0000313" key="5">
    <source>
        <dbReference type="EMBL" id="MBA0126432.1"/>
    </source>
</evidence>
<keyword evidence="6" id="KW-1185">Reference proteome</keyword>
<dbReference type="RefSeq" id="WP_180893258.1">
    <property type="nucleotide sequence ID" value="NZ_JACCKD010000004.1"/>
</dbReference>
<proteinExistence type="predicted"/>
<evidence type="ECO:0000256" key="3">
    <source>
        <dbReference type="ARBA" id="ARBA00022801"/>
    </source>
</evidence>
<dbReference type="AlphaFoldDB" id="A0A838AB07"/>
<dbReference type="Proteomes" id="UP000582974">
    <property type="component" value="Unassembled WGS sequence"/>
</dbReference>
<name>A0A838AB07_9PSEU</name>
<keyword evidence="3" id="KW-0378">Hydrolase</keyword>
<reference evidence="5 6" key="1">
    <citation type="submission" date="2020-07" db="EMBL/GenBank/DDBJ databases">
        <title>Genome of Haloechinothrix sp.</title>
        <authorList>
            <person name="Tang S.-K."/>
            <person name="Yang L."/>
            <person name="Zhu W.-Y."/>
        </authorList>
    </citation>
    <scope>NUCLEOTIDE SEQUENCE [LARGE SCALE GENOMIC DNA]</scope>
    <source>
        <strain evidence="5 6">YIM 98757</strain>
    </source>
</reference>
<dbReference type="GO" id="GO:0006508">
    <property type="term" value="P:proteolysis"/>
    <property type="evidence" value="ECO:0007669"/>
    <property type="project" value="UniProtKB-KW"/>
</dbReference>
<evidence type="ECO:0000256" key="1">
    <source>
        <dbReference type="ARBA" id="ARBA00022612"/>
    </source>
</evidence>
<protein>
    <submittedName>
        <fullName evidence="5">HK97 family phage prohead protease</fullName>
    </submittedName>
</protein>
<dbReference type="EMBL" id="JACCKD010000004">
    <property type="protein sequence ID" value="MBA0126432.1"/>
    <property type="molecule type" value="Genomic_DNA"/>
</dbReference>
<keyword evidence="1" id="KW-1188">Viral release from host cell</keyword>
<sequence>MPHKAMLGGFEVKNAAQGEAVAVIATFNTIDKDGDVTVPGAIAPGSEVVISPWNHSSVTHGALPVGKGVVRTTSKEARVDAQFFLDVAHGREAFEVVKSLGPLAGWSYGFRVLDAKAGEFQGKRVNFLKKLDVYEASPVALAAGVGTRTVTAKDNDEVFATAARHAAEHERIEQLRRAELAAIRAGAFT</sequence>
<dbReference type="GO" id="GO:0008233">
    <property type="term" value="F:peptidase activity"/>
    <property type="evidence" value="ECO:0007669"/>
    <property type="project" value="UniProtKB-KW"/>
</dbReference>
<evidence type="ECO:0000259" key="4">
    <source>
        <dbReference type="Pfam" id="PF04586"/>
    </source>
</evidence>
<organism evidence="5 6">
    <name type="scientific">Haloechinothrix aidingensis</name>
    <dbReference type="NCBI Taxonomy" id="2752311"/>
    <lineage>
        <taxon>Bacteria</taxon>
        <taxon>Bacillati</taxon>
        <taxon>Actinomycetota</taxon>
        <taxon>Actinomycetes</taxon>
        <taxon>Pseudonocardiales</taxon>
        <taxon>Pseudonocardiaceae</taxon>
        <taxon>Haloechinothrix</taxon>
    </lineage>
</organism>
<keyword evidence="2 5" id="KW-0645">Protease</keyword>
<accession>A0A838AB07</accession>
<evidence type="ECO:0000313" key="6">
    <source>
        <dbReference type="Proteomes" id="UP000582974"/>
    </source>
</evidence>
<dbReference type="Pfam" id="PF04586">
    <property type="entry name" value="Peptidase_S78"/>
    <property type="match status" value="1"/>
</dbReference>
<gene>
    <name evidence="5" type="ORF">H0B56_12855</name>
</gene>
<feature type="domain" description="Prohead serine protease" evidence="4">
    <location>
        <begin position="69"/>
        <end position="151"/>
    </location>
</feature>
<evidence type="ECO:0000256" key="2">
    <source>
        <dbReference type="ARBA" id="ARBA00022670"/>
    </source>
</evidence>
<dbReference type="InterPro" id="IPR054613">
    <property type="entry name" value="Peptidase_S78_dom"/>
</dbReference>
<comment type="caution">
    <text evidence="5">The sequence shown here is derived from an EMBL/GenBank/DDBJ whole genome shotgun (WGS) entry which is preliminary data.</text>
</comment>